<feature type="region of interest" description="Disordered" evidence="1">
    <location>
        <begin position="76"/>
        <end position="119"/>
    </location>
</feature>
<gene>
    <name evidence="2" type="ORF">ATANTOWER_007495</name>
</gene>
<evidence type="ECO:0000313" key="2">
    <source>
        <dbReference type="EMBL" id="MED6255303.1"/>
    </source>
</evidence>
<proteinExistence type="predicted"/>
<protein>
    <submittedName>
        <fullName evidence="2">Uncharacterized protein</fullName>
    </submittedName>
</protein>
<feature type="compositionally biased region" description="Polar residues" evidence="1">
    <location>
        <begin position="81"/>
        <end position="96"/>
    </location>
</feature>
<dbReference type="Proteomes" id="UP001345963">
    <property type="component" value="Unassembled WGS sequence"/>
</dbReference>
<dbReference type="EMBL" id="JAHUTI010070712">
    <property type="protein sequence ID" value="MED6255303.1"/>
    <property type="molecule type" value="Genomic_DNA"/>
</dbReference>
<evidence type="ECO:0000313" key="3">
    <source>
        <dbReference type="Proteomes" id="UP001345963"/>
    </source>
</evidence>
<sequence>MWVKSVRNIMTEHSGQPNPAEAFRRTLSEQHHQITTHDSSLCSLFEQQKQTNQQIEPLTSLFQHTLSNLTAPALEGAAASPVSQQLPHSRDVTSPNPEKFSGEKVSSRLTPLRFSSCRK</sequence>
<keyword evidence="3" id="KW-1185">Reference proteome</keyword>
<reference evidence="2 3" key="1">
    <citation type="submission" date="2021-07" db="EMBL/GenBank/DDBJ databases">
        <authorList>
            <person name="Palmer J.M."/>
        </authorList>
    </citation>
    <scope>NUCLEOTIDE SEQUENCE [LARGE SCALE GENOMIC DNA]</scope>
    <source>
        <strain evidence="2 3">AT_MEX2019</strain>
        <tissue evidence="2">Muscle</tissue>
    </source>
</reference>
<name>A0ABU7BXJ5_9TELE</name>
<organism evidence="2 3">
    <name type="scientific">Ataeniobius toweri</name>
    <dbReference type="NCBI Taxonomy" id="208326"/>
    <lineage>
        <taxon>Eukaryota</taxon>
        <taxon>Metazoa</taxon>
        <taxon>Chordata</taxon>
        <taxon>Craniata</taxon>
        <taxon>Vertebrata</taxon>
        <taxon>Euteleostomi</taxon>
        <taxon>Actinopterygii</taxon>
        <taxon>Neopterygii</taxon>
        <taxon>Teleostei</taxon>
        <taxon>Neoteleostei</taxon>
        <taxon>Acanthomorphata</taxon>
        <taxon>Ovalentaria</taxon>
        <taxon>Atherinomorphae</taxon>
        <taxon>Cyprinodontiformes</taxon>
        <taxon>Goodeidae</taxon>
        <taxon>Ataeniobius</taxon>
    </lineage>
</organism>
<accession>A0ABU7BXJ5</accession>
<evidence type="ECO:0000256" key="1">
    <source>
        <dbReference type="SAM" id="MobiDB-lite"/>
    </source>
</evidence>
<comment type="caution">
    <text evidence="2">The sequence shown here is derived from an EMBL/GenBank/DDBJ whole genome shotgun (WGS) entry which is preliminary data.</text>
</comment>